<dbReference type="Proteomes" id="UP000727907">
    <property type="component" value="Unassembled WGS sequence"/>
</dbReference>
<dbReference type="Pfam" id="PF00583">
    <property type="entry name" value="Acetyltransf_1"/>
    <property type="match status" value="1"/>
</dbReference>
<sequence length="187" mass="20644">MNTTNSIGGQPVTIKLAMKMEDSLQAFAVRAACFIGEQDIPYSEEFDGHDFGATHIIAYLGEEPVGAVRLRWFQSFAMPERLAVMQRFRGNNIGELLIERCRQLAESRGARMLYTQALPRDIKYLEKHGWRRVEAGDAGKGPNRVVAMTRPVDPNQPLADADAPDAVTVRNESQVDATGLPLGSTRG</sequence>
<dbReference type="PROSITE" id="PS51186">
    <property type="entry name" value="GNAT"/>
    <property type="match status" value="1"/>
</dbReference>
<evidence type="ECO:0000259" key="2">
    <source>
        <dbReference type="PROSITE" id="PS51186"/>
    </source>
</evidence>
<protein>
    <submittedName>
        <fullName evidence="3">GNAT family N-acetyltransferase</fullName>
    </submittedName>
</protein>
<feature type="domain" description="N-acetyltransferase" evidence="2">
    <location>
        <begin position="12"/>
        <end position="153"/>
    </location>
</feature>
<gene>
    <name evidence="3" type="ORF">KQ910_18805</name>
</gene>
<reference evidence="3 4" key="1">
    <citation type="submission" date="2021-06" db="EMBL/GenBank/DDBJ databases">
        <authorList>
            <person name="Lee D.H."/>
        </authorList>
    </citation>
    <scope>NUCLEOTIDE SEQUENCE [LARGE SCALE GENOMIC DNA]</scope>
    <source>
        <strain evidence="3 4">MMS21-HV4-11</strain>
    </source>
</reference>
<evidence type="ECO:0000313" key="4">
    <source>
        <dbReference type="Proteomes" id="UP000727907"/>
    </source>
</evidence>
<dbReference type="EMBL" id="JAHOPB010000002">
    <property type="protein sequence ID" value="MBU8875830.1"/>
    <property type="molecule type" value="Genomic_DNA"/>
</dbReference>
<feature type="region of interest" description="Disordered" evidence="1">
    <location>
        <begin position="150"/>
        <end position="187"/>
    </location>
</feature>
<evidence type="ECO:0000256" key="1">
    <source>
        <dbReference type="SAM" id="MobiDB-lite"/>
    </source>
</evidence>
<dbReference type="RefSeq" id="WP_216964178.1">
    <property type="nucleotide sequence ID" value="NZ_JAHOPB010000002.1"/>
</dbReference>
<evidence type="ECO:0000313" key="3">
    <source>
        <dbReference type="EMBL" id="MBU8875830.1"/>
    </source>
</evidence>
<dbReference type="CDD" id="cd04301">
    <property type="entry name" value="NAT_SF"/>
    <property type="match status" value="1"/>
</dbReference>
<dbReference type="InterPro" id="IPR000182">
    <property type="entry name" value="GNAT_dom"/>
</dbReference>
<accession>A0ABS6IN60</accession>
<comment type="caution">
    <text evidence="3">The sequence shown here is derived from an EMBL/GenBank/DDBJ whole genome shotgun (WGS) entry which is preliminary data.</text>
</comment>
<proteinExistence type="predicted"/>
<name>A0ABS6IN60_9HYPH</name>
<keyword evidence="4" id="KW-1185">Reference proteome</keyword>
<organism evidence="3 4">
    <name type="scientific">Reyranella humidisoli</name>
    <dbReference type="NCBI Taxonomy" id="2849149"/>
    <lineage>
        <taxon>Bacteria</taxon>
        <taxon>Pseudomonadati</taxon>
        <taxon>Pseudomonadota</taxon>
        <taxon>Alphaproteobacteria</taxon>
        <taxon>Hyphomicrobiales</taxon>
        <taxon>Reyranellaceae</taxon>
        <taxon>Reyranella</taxon>
    </lineage>
</organism>